<dbReference type="InterPro" id="IPR004875">
    <property type="entry name" value="DDE_SF_endonuclease_dom"/>
</dbReference>
<gene>
    <name evidence="2" type="ORF">AVEN_144360_1</name>
</gene>
<dbReference type="AlphaFoldDB" id="A0A4Y2RBW6"/>
<sequence>MVPFRICSICKRHLKSQKLLIKALIVLDNAPSHPSEEELKDGNIQAVFLPLNVASLIQPMDQGVIESVKRRYRRKLLTALSEKYGKNTSVIDFLKQINIKDIAHMIAES</sequence>
<dbReference type="EMBL" id="BGPR01016504">
    <property type="protein sequence ID" value="GBN73252.1"/>
    <property type="molecule type" value="Genomic_DNA"/>
</dbReference>
<name>A0A4Y2RBW6_ARAVE</name>
<organism evidence="2 3">
    <name type="scientific">Araneus ventricosus</name>
    <name type="common">Orbweaver spider</name>
    <name type="synonym">Epeira ventricosa</name>
    <dbReference type="NCBI Taxonomy" id="182803"/>
    <lineage>
        <taxon>Eukaryota</taxon>
        <taxon>Metazoa</taxon>
        <taxon>Ecdysozoa</taxon>
        <taxon>Arthropoda</taxon>
        <taxon>Chelicerata</taxon>
        <taxon>Arachnida</taxon>
        <taxon>Araneae</taxon>
        <taxon>Araneomorphae</taxon>
        <taxon>Entelegynae</taxon>
        <taxon>Araneoidea</taxon>
        <taxon>Araneidae</taxon>
        <taxon>Araneus</taxon>
    </lineage>
</organism>
<dbReference type="Pfam" id="PF03184">
    <property type="entry name" value="DDE_1"/>
    <property type="match status" value="1"/>
</dbReference>
<dbReference type="GO" id="GO:0005634">
    <property type="term" value="C:nucleus"/>
    <property type="evidence" value="ECO:0007669"/>
    <property type="project" value="TreeGrafter"/>
</dbReference>
<dbReference type="InterPro" id="IPR050863">
    <property type="entry name" value="CenT-Element_Derived"/>
</dbReference>
<dbReference type="Proteomes" id="UP000499080">
    <property type="component" value="Unassembled WGS sequence"/>
</dbReference>
<dbReference type="GO" id="GO:0003677">
    <property type="term" value="F:DNA binding"/>
    <property type="evidence" value="ECO:0007669"/>
    <property type="project" value="TreeGrafter"/>
</dbReference>
<dbReference type="PANTHER" id="PTHR19303:SF16">
    <property type="entry name" value="JERKY PROTEIN HOMOLOG-LIKE"/>
    <property type="match status" value="1"/>
</dbReference>
<protein>
    <recommendedName>
        <fullName evidence="1">DDE-1 domain-containing protein</fullName>
    </recommendedName>
</protein>
<feature type="domain" description="DDE-1" evidence="1">
    <location>
        <begin position="21"/>
        <end position="107"/>
    </location>
</feature>
<reference evidence="2 3" key="1">
    <citation type="journal article" date="2019" name="Sci. Rep.">
        <title>Orb-weaving spider Araneus ventricosus genome elucidates the spidroin gene catalogue.</title>
        <authorList>
            <person name="Kono N."/>
            <person name="Nakamura H."/>
            <person name="Ohtoshi R."/>
            <person name="Moran D.A.P."/>
            <person name="Shinohara A."/>
            <person name="Yoshida Y."/>
            <person name="Fujiwara M."/>
            <person name="Mori M."/>
            <person name="Tomita M."/>
            <person name="Arakawa K."/>
        </authorList>
    </citation>
    <scope>NUCLEOTIDE SEQUENCE [LARGE SCALE GENOMIC DNA]</scope>
</reference>
<comment type="caution">
    <text evidence="2">The sequence shown here is derived from an EMBL/GenBank/DDBJ whole genome shotgun (WGS) entry which is preliminary data.</text>
</comment>
<keyword evidence="3" id="KW-1185">Reference proteome</keyword>
<dbReference type="OrthoDB" id="6428588at2759"/>
<evidence type="ECO:0000313" key="2">
    <source>
        <dbReference type="EMBL" id="GBN73252.1"/>
    </source>
</evidence>
<evidence type="ECO:0000259" key="1">
    <source>
        <dbReference type="Pfam" id="PF03184"/>
    </source>
</evidence>
<dbReference type="PANTHER" id="PTHR19303">
    <property type="entry name" value="TRANSPOSON"/>
    <property type="match status" value="1"/>
</dbReference>
<accession>A0A4Y2RBW6</accession>
<proteinExistence type="predicted"/>
<evidence type="ECO:0000313" key="3">
    <source>
        <dbReference type="Proteomes" id="UP000499080"/>
    </source>
</evidence>